<dbReference type="PROSITE" id="PS50850">
    <property type="entry name" value="MFS"/>
    <property type="match status" value="1"/>
</dbReference>
<keyword evidence="3" id="KW-0472">Membrane</keyword>
<dbReference type="Proteomes" id="UP000028524">
    <property type="component" value="Unassembled WGS sequence"/>
</dbReference>
<dbReference type="OrthoDB" id="6499973at2759"/>
<organism evidence="5 6">
    <name type="scientific">Stachybotrys chlorohalonatus (strain IBT 40285)</name>
    <dbReference type="NCBI Taxonomy" id="1283841"/>
    <lineage>
        <taxon>Eukaryota</taxon>
        <taxon>Fungi</taxon>
        <taxon>Dikarya</taxon>
        <taxon>Ascomycota</taxon>
        <taxon>Pezizomycotina</taxon>
        <taxon>Sordariomycetes</taxon>
        <taxon>Hypocreomycetidae</taxon>
        <taxon>Hypocreales</taxon>
        <taxon>Stachybotryaceae</taxon>
        <taxon>Stachybotrys</taxon>
    </lineage>
</organism>
<reference evidence="5 6" key="1">
    <citation type="journal article" date="2014" name="BMC Genomics">
        <title>Comparative genome sequencing reveals chemotype-specific gene clusters in the toxigenic black mold Stachybotrys.</title>
        <authorList>
            <person name="Semeiks J."/>
            <person name="Borek D."/>
            <person name="Otwinowski Z."/>
            <person name="Grishin N.V."/>
        </authorList>
    </citation>
    <scope>NUCLEOTIDE SEQUENCE [LARGE SCALE GENOMIC DNA]</scope>
    <source>
        <strain evidence="5 6">IBT 40285</strain>
    </source>
</reference>
<dbReference type="InterPro" id="IPR020846">
    <property type="entry name" value="MFS_dom"/>
</dbReference>
<feature type="transmembrane region" description="Helical" evidence="3">
    <location>
        <begin position="254"/>
        <end position="272"/>
    </location>
</feature>
<evidence type="ECO:0000256" key="1">
    <source>
        <dbReference type="ARBA" id="ARBA00004141"/>
    </source>
</evidence>
<dbReference type="InterPro" id="IPR036259">
    <property type="entry name" value="MFS_trans_sf"/>
</dbReference>
<dbReference type="SUPFAM" id="SSF103473">
    <property type="entry name" value="MFS general substrate transporter"/>
    <property type="match status" value="1"/>
</dbReference>
<keyword evidence="3" id="KW-1133">Transmembrane helix</keyword>
<feature type="transmembrane region" description="Helical" evidence="3">
    <location>
        <begin position="54"/>
        <end position="76"/>
    </location>
</feature>
<comment type="subcellular location">
    <subcellularLocation>
        <location evidence="1">Membrane</location>
        <topology evidence="1">Multi-pass membrane protein</topology>
    </subcellularLocation>
</comment>
<keyword evidence="3" id="KW-0812">Transmembrane</keyword>
<accession>A0A084R0G4</accession>
<feature type="transmembrane region" description="Helical" evidence="3">
    <location>
        <begin position="345"/>
        <end position="364"/>
    </location>
</feature>
<sequence length="409" mass="44582">MNNDDFPEGGLRAWLVVLAAFLMLFPSLGFIVSIGALQEYWAQNQLSDMAVRDVAWIASVFVYLSMALGIWFGPIFDRYGPRWIVSLGSIGYLIMIFLLAECHSFWQLLLCCGFLGGISGATLTTTSLAVVAHWFKAKRGLAQGICMTGPSFGGLVIPLILRSTFSSYGYAWAIRILGLLFTFCLIAANMLVKARLPPSSTVTRMSVISLSIFRDLRFALLTISVFGFEVVLFGVLGILPTYVTLATDYSSETGLYLIAVLNASSCFGRILPGYAADKMGRFNTLLMMLGFTLVIMLAAWLPFGTNSIGALYAFAALFGFGTGSWMALTPACIGQLCEAKDFGRYYGNLYFVASIALLVCIPISGELVEIVGARAMIGFFCAVLALSSVSFVFCRWACLSRRWVIAVKV</sequence>
<dbReference type="Pfam" id="PF07690">
    <property type="entry name" value="MFS_1"/>
    <property type="match status" value="1"/>
</dbReference>
<dbReference type="AlphaFoldDB" id="A0A084R0G4"/>
<dbReference type="EMBL" id="KL659380">
    <property type="protein sequence ID" value="KFA69699.1"/>
    <property type="molecule type" value="Genomic_DNA"/>
</dbReference>
<protein>
    <recommendedName>
        <fullName evidence="4">Major facilitator superfamily (MFS) profile domain-containing protein</fullName>
    </recommendedName>
</protein>
<feature type="domain" description="Major facilitator superfamily (MFS) profile" evidence="4">
    <location>
        <begin position="15"/>
        <end position="402"/>
    </location>
</feature>
<feature type="transmembrane region" description="Helical" evidence="3">
    <location>
        <begin position="83"/>
        <end position="100"/>
    </location>
</feature>
<dbReference type="PANTHER" id="PTHR11360">
    <property type="entry name" value="MONOCARBOXYLATE TRANSPORTER"/>
    <property type="match status" value="1"/>
</dbReference>
<dbReference type="HOGENOM" id="CLU_001265_1_0_1"/>
<evidence type="ECO:0000256" key="3">
    <source>
        <dbReference type="SAM" id="Phobius"/>
    </source>
</evidence>
<dbReference type="InterPro" id="IPR011701">
    <property type="entry name" value="MFS"/>
</dbReference>
<gene>
    <name evidence="5" type="ORF">S40285_08101</name>
</gene>
<evidence type="ECO:0000256" key="2">
    <source>
        <dbReference type="ARBA" id="ARBA00006727"/>
    </source>
</evidence>
<dbReference type="GO" id="GO:0022857">
    <property type="term" value="F:transmembrane transporter activity"/>
    <property type="evidence" value="ECO:0007669"/>
    <property type="project" value="InterPro"/>
</dbReference>
<feature type="transmembrane region" description="Helical" evidence="3">
    <location>
        <begin position="284"/>
        <end position="303"/>
    </location>
</feature>
<name>A0A084R0G4_STAC4</name>
<dbReference type="PANTHER" id="PTHR11360:SF230">
    <property type="entry name" value="MONOCARBOXYLATE TRANSPORTER, PUTATIVE (AFU_ORTHOLOGUE AFUA_2G12790)-RELATED"/>
    <property type="match status" value="1"/>
</dbReference>
<comment type="similarity">
    <text evidence="2">Belongs to the major facilitator superfamily. Monocarboxylate porter (TC 2.A.1.13) family.</text>
</comment>
<dbReference type="GO" id="GO:0016020">
    <property type="term" value="C:membrane"/>
    <property type="evidence" value="ECO:0007669"/>
    <property type="project" value="UniProtKB-SubCell"/>
</dbReference>
<feature type="transmembrane region" description="Helical" evidence="3">
    <location>
        <begin position="141"/>
        <end position="160"/>
    </location>
</feature>
<dbReference type="Gene3D" id="1.20.1250.20">
    <property type="entry name" value="MFS general substrate transporter like domains"/>
    <property type="match status" value="1"/>
</dbReference>
<feature type="transmembrane region" description="Helical" evidence="3">
    <location>
        <begin position="218"/>
        <end position="242"/>
    </location>
</feature>
<feature type="transmembrane region" description="Helical" evidence="3">
    <location>
        <begin position="172"/>
        <end position="192"/>
    </location>
</feature>
<proteinExistence type="inferred from homology"/>
<feature type="transmembrane region" description="Helical" evidence="3">
    <location>
        <begin position="106"/>
        <end position="134"/>
    </location>
</feature>
<feature type="transmembrane region" description="Helical" evidence="3">
    <location>
        <begin position="309"/>
        <end position="333"/>
    </location>
</feature>
<feature type="transmembrane region" description="Helical" evidence="3">
    <location>
        <begin position="12"/>
        <end position="34"/>
    </location>
</feature>
<dbReference type="InParanoid" id="A0A084R0G4"/>
<dbReference type="InterPro" id="IPR050327">
    <property type="entry name" value="Proton-linked_MCT"/>
</dbReference>
<dbReference type="OMA" id="GSWMALT"/>
<evidence type="ECO:0000313" key="6">
    <source>
        <dbReference type="Proteomes" id="UP000028524"/>
    </source>
</evidence>
<evidence type="ECO:0000313" key="5">
    <source>
        <dbReference type="EMBL" id="KFA69699.1"/>
    </source>
</evidence>
<feature type="transmembrane region" description="Helical" evidence="3">
    <location>
        <begin position="376"/>
        <end position="398"/>
    </location>
</feature>
<evidence type="ECO:0000259" key="4">
    <source>
        <dbReference type="PROSITE" id="PS50850"/>
    </source>
</evidence>
<keyword evidence="6" id="KW-1185">Reference proteome</keyword>